<accession>A0A6A7B3P7</accession>
<dbReference type="Proteomes" id="UP000799423">
    <property type="component" value="Unassembled WGS sequence"/>
</dbReference>
<gene>
    <name evidence="1" type="ORF">T440DRAFT_469002</name>
</gene>
<protein>
    <submittedName>
        <fullName evidence="1">Uncharacterized protein</fullName>
    </submittedName>
</protein>
<evidence type="ECO:0000313" key="1">
    <source>
        <dbReference type="EMBL" id="KAF2849952.1"/>
    </source>
</evidence>
<name>A0A6A7B3P7_9PLEO</name>
<dbReference type="AlphaFoldDB" id="A0A6A7B3P7"/>
<organism evidence="1 2">
    <name type="scientific">Plenodomus tracheiphilus IPT5</name>
    <dbReference type="NCBI Taxonomy" id="1408161"/>
    <lineage>
        <taxon>Eukaryota</taxon>
        <taxon>Fungi</taxon>
        <taxon>Dikarya</taxon>
        <taxon>Ascomycota</taxon>
        <taxon>Pezizomycotina</taxon>
        <taxon>Dothideomycetes</taxon>
        <taxon>Pleosporomycetidae</taxon>
        <taxon>Pleosporales</taxon>
        <taxon>Pleosporineae</taxon>
        <taxon>Leptosphaeriaceae</taxon>
        <taxon>Plenodomus</taxon>
    </lineage>
</organism>
<reference evidence="1" key="1">
    <citation type="submission" date="2020-01" db="EMBL/GenBank/DDBJ databases">
        <authorList>
            <consortium name="DOE Joint Genome Institute"/>
            <person name="Haridas S."/>
            <person name="Albert R."/>
            <person name="Binder M."/>
            <person name="Bloem J."/>
            <person name="Labutti K."/>
            <person name="Salamov A."/>
            <person name="Andreopoulos B."/>
            <person name="Baker S.E."/>
            <person name="Barry K."/>
            <person name="Bills G."/>
            <person name="Bluhm B.H."/>
            <person name="Cannon C."/>
            <person name="Castanera R."/>
            <person name="Culley D.E."/>
            <person name="Daum C."/>
            <person name="Ezra D."/>
            <person name="Gonzalez J.B."/>
            <person name="Henrissat B."/>
            <person name="Kuo A."/>
            <person name="Liang C."/>
            <person name="Lipzen A."/>
            <person name="Lutzoni F."/>
            <person name="Magnuson J."/>
            <person name="Mondo S."/>
            <person name="Nolan M."/>
            <person name="Ohm R."/>
            <person name="Pangilinan J."/>
            <person name="Park H.-J."/>
            <person name="Ramirez L."/>
            <person name="Alfaro M."/>
            <person name="Sun H."/>
            <person name="Tritt A."/>
            <person name="Yoshinaga Y."/>
            <person name="Zwiers L.-H."/>
            <person name="Turgeon B.G."/>
            <person name="Goodwin S.B."/>
            <person name="Spatafora J.W."/>
            <person name="Crous P.W."/>
            <person name="Grigoriev I.V."/>
        </authorList>
    </citation>
    <scope>NUCLEOTIDE SEQUENCE</scope>
    <source>
        <strain evidence="1">IPT5</strain>
    </source>
</reference>
<dbReference type="EMBL" id="MU006309">
    <property type="protein sequence ID" value="KAF2849952.1"/>
    <property type="molecule type" value="Genomic_DNA"/>
</dbReference>
<feature type="non-terminal residue" evidence="1">
    <location>
        <position position="1"/>
    </location>
</feature>
<evidence type="ECO:0000313" key="2">
    <source>
        <dbReference type="Proteomes" id="UP000799423"/>
    </source>
</evidence>
<sequence>MHRVEFGESAALANDFARTCLICITPHLTYLFFRYDEGPSNTGSTMFGAGNHLFGGTRRITGSCDGKTTRWCGGEASRGTARF</sequence>
<proteinExistence type="predicted"/>
<keyword evidence="2" id="KW-1185">Reference proteome</keyword>